<dbReference type="SUPFAM" id="SSF103473">
    <property type="entry name" value="MFS general substrate transporter"/>
    <property type="match status" value="1"/>
</dbReference>
<sequence length="471" mass="48616">MSTVRHDEGANGHETVGETPPTQEVPREVRRVAIAVIVGLVAPILDTTIVTIALDALSRDLHATVSTVQWVSTGYLLALAVAVPLAGWAATRFGSRAAWTGGLVLFLAGSVMCAASWNIDSLIAFRVIQGFGAGLIMPLMTSILVAASGGVALGRLVAMVSLPTALGPILGPVVGGIILNWLDWRWLFLVNVPLCIAALILARRIPADRSSAAPLDILGLLLLAPGLAALLLGLSNAHNGIGQMDVIVPVAAGVVLTAAFTWHALRRNGVALVNVGELRRRSVSVSSLGLCFFGIASFGAMFLMPLYFQQIRGDTVLQAALVLIPQGVGALATRSLAGRFTDTIGARWVAVTGFAVVAAATLPFALAGDHTNTVWLMVVLLVRGFGLGTLLSPLMSAGFIGLPGSARHDVSMLNRTFQQVGGSFGTALLAVVLTAGMGAGTGFHDAFWWAAGLAAVGAAASLLLPDGRAAV</sequence>
<feature type="transmembrane region" description="Helical" evidence="9">
    <location>
        <begin position="97"/>
        <end position="117"/>
    </location>
</feature>
<dbReference type="GO" id="GO:0022857">
    <property type="term" value="F:transmembrane transporter activity"/>
    <property type="evidence" value="ECO:0007669"/>
    <property type="project" value="InterPro"/>
</dbReference>
<comment type="caution">
    <text evidence="11">The sequence shown here is derived from an EMBL/GenBank/DDBJ whole genome shotgun (WGS) entry which is preliminary data.</text>
</comment>
<dbReference type="NCBIfam" id="TIGR00711">
    <property type="entry name" value="efflux_EmrB"/>
    <property type="match status" value="1"/>
</dbReference>
<evidence type="ECO:0000256" key="2">
    <source>
        <dbReference type="ARBA" id="ARBA00008537"/>
    </source>
</evidence>
<dbReference type="Gene3D" id="1.20.1250.20">
    <property type="entry name" value="MFS general substrate transporter like domains"/>
    <property type="match status" value="1"/>
</dbReference>
<feature type="transmembrane region" description="Helical" evidence="9">
    <location>
        <begin position="32"/>
        <end position="54"/>
    </location>
</feature>
<evidence type="ECO:0000256" key="1">
    <source>
        <dbReference type="ARBA" id="ARBA00004651"/>
    </source>
</evidence>
<feature type="transmembrane region" description="Helical" evidence="9">
    <location>
        <begin position="374"/>
        <end position="400"/>
    </location>
</feature>
<organism evidence="11 12">
    <name type="scientific">Gordonia polyisoprenivorans</name>
    <dbReference type="NCBI Taxonomy" id="84595"/>
    <lineage>
        <taxon>Bacteria</taxon>
        <taxon>Bacillati</taxon>
        <taxon>Actinomycetota</taxon>
        <taxon>Actinomycetes</taxon>
        <taxon>Mycobacteriales</taxon>
        <taxon>Gordoniaceae</taxon>
        <taxon>Gordonia</taxon>
    </lineage>
</organism>
<feature type="transmembrane region" description="Helical" evidence="9">
    <location>
        <begin position="74"/>
        <end position="90"/>
    </location>
</feature>
<proteinExistence type="inferred from homology"/>
<comment type="similarity">
    <text evidence="2">Belongs to the major facilitator superfamily. EmrB family.</text>
</comment>
<evidence type="ECO:0000259" key="10">
    <source>
        <dbReference type="PROSITE" id="PS50850"/>
    </source>
</evidence>
<feature type="compositionally biased region" description="Basic and acidic residues" evidence="8">
    <location>
        <begin position="1"/>
        <end position="11"/>
    </location>
</feature>
<dbReference type="AlphaFoldDB" id="A0A846WKJ9"/>
<evidence type="ECO:0000256" key="8">
    <source>
        <dbReference type="SAM" id="MobiDB-lite"/>
    </source>
</evidence>
<feature type="transmembrane region" description="Helical" evidence="9">
    <location>
        <begin position="123"/>
        <end position="144"/>
    </location>
</feature>
<dbReference type="PROSITE" id="PS50850">
    <property type="entry name" value="MFS"/>
    <property type="match status" value="1"/>
</dbReference>
<evidence type="ECO:0000256" key="4">
    <source>
        <dbReference type="ARBA" id="ARBA00022475"/>
    </source>
</evidence>
<dbReference type="PANTHER" id="PTHR42718:SF9">
    <property type="entry name" value="MAJOR FACILITATOR SUPERFAMILY MULTIDRUG TRANSPORTER MFSC"/>
    <property type="match status" value="1"/>
</dbReference>
<dbReference type="Pfam" id="PF07690">
    <property type="entry name" value="MFS_1"/>
    <property type="match status" value="1"/>
</dbReference>
<evidence type="ECO:0000313" key="12">
    <source>
        <dbReference type="Proteomes" id="UP000563898"/>
    </source>
</evidence>
<keyword evidence="7 9" id="KW-0472">Membrane</keyword>
<feature type="transmembrane region" description="Helical" evidence="9">
    <location>
        <begin position="285"/>
        <end position="304"/>
    </location>
</feature>
<keyword evidence="5 9" id="KW-0812">Transmembrane</keyword>
<feature type="transmembrane region" description="Helical" evidence="9">
    <location>
        <begin position="156"/>
        <end position="178"/>
    </location>
</feature>
<dbReference type="InterPro" id="IPR036259">
    <property type="entry name" value="MFS_trans_sf"/>
</dbReference>
<feature type="transmembrane region" description="Helical" evidence="9">
    <location>
        <begin position="184"/>
        <end position="202"/>
    </location>
</feature>
<feature type="transmembrane region" description="Helical" evidence="9">
    <location>
        <begin position="348"/>
        <end position="368"/>
    </location>
</feature>
<name>A0A846WKJ9_9ACTN</name>
<evidence type="ECO:0000256" key="9">
    <source>
        <dbReference type="SAM" id="Phobius"/>
    </source>
</evidence>
<dbReference type="InterPro" id="IPR020846">
    <property type="entry name" value="MFS_dom"/>
</dbReference>
<dbReference type="InterPro" id="IPR011701">
    <property type="entry name" value="MFS"/>
</dbReference>
<feature type="transmembrane region" description="Helical" evidence="9">
    <location>
        <begin position="316"/>
        <end position="336"/>
    </location>
</feature>
<evidence type="ECO:0000256" key="5">
    <source>
        <dbReference type="ARBA" id="ARBA00022692"/>
    </source>
</evidence>
<evidence type="ECO:0000256" key="3">
    <source>
        <dbReference type="ARBA" id="ARBA00022448"/>
    </source>
</evidence>
<evidence type="ECO:0000313" key="11">
    <source>
        <dbReference type="EMBL" id="NKY01363.1"/>
    </source>
</evidence>
<dbReference type="InterPro" id="IPR004638">
    <property type="entry name" value="EmrB-like"/>
</dbReference>
<dbReference type="CDD" id="cd17503">
    <property type="entry name" value="MFS_LmrB_MDR_like"/>
    <property type="match status" value="1"/>
</dbReference>
<keyword evidence="6 9" id="KW-1133">Transmembrane helix</keyword>
<dbReference type="PRINTS" id="PR01036">
    <property type="entry name" value="TCRTETB"/>
</dbReference>
<reference evidence="11 12" key="1">
    <citation type="submission" date="2020-04" db="EMBL/GenBank/DDBJ databases">
        <title>MicrobeNet Type strains.</title>
        <authorList>
            <person name="Nicholson A.C."/>
        </authorList>
    </citation>
    <scope>NUCLEOTIDE SEQUENCE [LARGE SCALE GENOMIC DNA]</scope>
    <source>
        <strain evidence="11 12">ATCC BAA-14</strain>
    </source>
</reference>
<keyword evidence="3" id="KW-0813">Transport</keyword>
<gene>
    <name evidence="11" type="ORF">HGA05_07235</name>
</gene>
<evidence type="ECO:0000256" key="6">
    <source>
        <dbReference type="ARBA" id="ARBA00022989"/>
    </source>
</evidence>
<feature type="region of interest" description="Disordered" evidence="8">
    <location>
        <begin position="1"/>
        <end position="24"/>
    </location>
</feature>
<dbReference type="Proteomes" id="UP000563898">
    <property type="component" value="Unassembled WGS sequence"/>
</dbReference>
<dbReference type="GO" id="GO:0005886">
    <property type="term" value="C:plasma membrane"/>
    <property type="evidence" value="ECO:0007669"/>
    <property type="project" value="UniProtKB-SubCell"/>
</dbReference>
<dbReference type="RefSeq" id="WP_006372320.1">
    <property type="nucleotide sequence ID" value="NZ_JAAXPC010000003.1"/>
</dbReference>
<accession>A0A846WKJ9</accession>
<evidence type="ECO:0000256" key="7">
    <source>
        <dbReference type="ARBA" id="ARBA00023136"/>
    </source>
</evidence>
<feature type="transmembrane region" description="Helical" evidence="9">
    <location>
        <begin position="214"/>
        <end position="234"/>
    </location>
</feature>
<feature type="transmembrane region" description="Helical" evidence="9">
    <location>
        <begin position="420"/>
        <end position="440"/>
    </location>
</feature>
<dbReference type="EMBL" id="JAAXPC010000003">
    <property type="protein sequence ID" value="NKY01363.1"/>
    <property type="molecule type" value="Genomic_DNA"/>
</dbReference>
<dbReference type="Gene3D" id="1.20.1720.10">
    <property type="entry name" value="Multidrug resistance protein D"/>
    <property type="match status" value="1"/>
</dbReference>
<keyword evidence="4" id="KW-1003">Cell membrane</keyword>
<feature type="transmembrane region" description="Helical" evidence="9">
    <location>
        <begin position="246"/>
        <end position="265"/>
    </location>
</feature>
<feature type="transmembrane region" description="Helical" evidence="9">
    <location>
        <begin position="446"/>
        <end position="464"/>
    </location>
</feature>
<protein>
    <submittedName>
        <fullName evidence="11">Multidrug efflux MFS transporter</fullName>
    </submittedName>
</protein>
<feature type="domain" description="Major facilitator superfamily (MFS) profile" evidence="10">
    <location>
        <begin position="32"/>
        <end position="469"/>
    </location>
</feature>
<dbReference type="PANTHER" id="PTHR42718">
    <property type="entry name" value="MAJOR FACILITATOR SUPERFAMILY MULTIDRUG TRANSPORTER MFSC"/>
    <property type="match status" value="1"/>
</dbReference>
<comment type="subcellular location">
    <subcellularLocation>
        <location evidence="1">Cell membrane</location>
        <topology evidence="1">Multi-pass membrane protein</topology>
    </subcellularLocation>
</comment>